<protein>
    <submittedName>
        <fullName evidence="2">Uncharacterized protein</fullName>
    </submittedName>
</protein>
<keyword evidence="1" id="KW-0732">Signal</keyword>
<accession>A0A940YBH0</accession>
<sequence>MTPSIRTTLLCALGALLALPTWARSPPPLTTPWQDTWVSTRPAAVPDMPDAGPEAPAAVIFSNFGRPPDGFAPEGWTIMGRGSDLGLYQAFATQFTPRSAATVGDILIGVGIISGLNAVKVSLNADDGGDPGTVLAEVRLNDLEDYLWCCKPRRTGIQGIALTAGRPYWVVVRPLTLVSTTKAAWAWSGRYKLGRTAMNHGSYWAPETNYQGSLKVLAQ</sequence>
<dbReference type="RefSeq" id="WP_210854570.1">
    <property type="nucleotide sequence ID" value="NZ_JAGQDD010000009.1"/>
</dbReference>
<reference evidence="2 3" key="1">
    <citation type="submission" date="2021-04" db="EMBL/GenBank/DDBJ databases">
        <title>The genome sequence of Ideonella sp. 3Y2.</title>
        <authorList>
            <person name="Liu Y."/>
        </authorList>
    </citation>
    <scope>NUCLEOTIDE SEQUENCE [LARGE SCALE GENOMIC DNA]</scope>
    <source>
        <strain evidence="2 3">3Y2</strain>
    </source>
</reference>
<feature type="signal peptide" evidence="1">
    <location>
        <begin position="1"/>
        <end position="23"/>
    </location>
</feature>
<organism evidence="2 3">
    <name type="scientific">Ideonella alba</name>
    <dbReference type="NCBI Taxonomy" id="2824118"/>
    <lineage>
        <taxon>Bacteria</taxon>
        <taxon>Pseudomonadati</taxon>
        <taxon>Pseudomonadota</taxon>
        <taxon>Betaproteobacteria</taxon>
        <taxon>Burkholderiales</taxon>
        <taxon>Sphaerotilaceae</taxon>
        <taxon>Ideonella</taxon>
    </lineage>
</organism>
<keyword evidence="3" id="KW-1185">Reference proteome</keyword>
<gene>
    <name evidence="2" type="ORF">KAK03_14025</name>
</gene>
<evidence type="ECO:0000256" key="1">
    <source>
        <dbReference type="SAM" id="SignalP"/>
    </source>
</evidence>
<comment type="caution">
    <text evidence="2">The sequence shown here is derived from an EMBL/GenBank/DDBJ whole genome shotgun (WGS) entry which is preliminary data.</text>
</comment>
<feature type="chain" id="PRO_5037278741" evidence="1">
    <location>
        <begin position="24"/>
        <end position="219"/>
    </location>
</feature>
<name>A0A940YBH0_9BURK</name>
<evidence type="ECO:0000313" key="3">
    <source>
        <dbReference type="Proteomes" id="UP000676246"/>
    </source>
</evidence>
<dbReference type="EMBL" id="JAGQDD010000009">
    <property type="protein sequence ID" value="MBQ0931600.1"/>
    <property type="molecule type" value="Genomic_DNA"/>
</dbReference>
<dbReference type="AlphaFoldDB" id="A0A940YBH0"/>
<proteinExistence type="predicted"/>
<dbReference type="Proteomes" id="UP000676246">
    <property type="component" value="Unassembled WGS sequence"/>
</dbReference>
<evidence type="ECO:0000313" key="2">
    <source>
        <dbReference type="EMBL" id="MBQ0931600.1"/>
    </source>
</evidence>